<dbReference type="SUPFAM" id="SSF54695">
    <property type="entry name" value="POZ domain"/>
    <property type="match status" value="1"/>
</dbReference>
<dbReference type="InterPro" id="IPR003131">
    <property type="entry name" value="T1-type_BTB"/>
</dbReference>
<dbReference type="AlphaFoldDB" id="A0A915II78"/>
<dbReference type="PANTHER" id="PTHR14499:SF135">
    <property type="entry name" value="BTB DOMAIN-CONTAINING PROTEIN-RELATED"/>
    <property type="match status" value="1"/>
</dbReference>
<accession>A0A915II78</accession>
<dbReference type="Pfam" id="PF02214">
    <property type="entry name" value="BTB_2"/>
    <property type="match status" value="1"/>
</dbReference>
<name>A0A915II78_ROMCU</name>
<dbReference type="Gene3D" id="3.30.710.10">
    <property type="entry name" value="Potassium Channel Kv1.1, Chain A"/>
    <property type="match status" value="1"/>
</dbReference>
<sequence length="167" mass="19041">MQQARAGGPGEILSPRSIAYRMAARNYTLDDAVTINVSGKKFFVSKSVLLADPKNRLCEIFNTKQQKGVVRPDNIYLDGDPKTFRYILHYLRCVRDKTPAIAALPCRADELTMLMSEAQALKMDKLLSMCAKMLKKYMSDETTSCEYTYVKEVIHGFEQWIAKEEGW</sequence>
<keyword evidence="2" id="KW-1185">Reference proteome</keyword>
<dbReference type="OMA" id="WFKPGTV"/>
<evidence type="ECO:0000313" key="3">
    <source>
        <dbReference type="WBParaSite" id="nRc.2.0.1.t13882-RA"/>
    </source>
</evidence>
<reference evidence="3" key="1">
    <citation type="submission" date="2022-11" db="UniProtKB">
        <authorList>
            <consortium name="WormBaseParasite"/>
        </authorList>
    </citation>
    <scope>IDENTIFICATION</scope>
</reference>
<dbReference type="CDD" id="cd18316">
    <property type="entry name" value="BTB_POZ_KCTD-like"/>
    <property type="match status" value="1"/>
</dbReference>
<proteinExistence type="predicted"/>
<feature type="domain" description="BTB" evidence="1">
    <location>
        <begin position="31"/>
        <end position="138"/>
    </location>
</feature>
<dbReference type="InterPro" id="IPR011333">
    <property type="entry name" value="SKP1/BTB/POZ_sf"/>
</dbReference>
<dbReference type="InterPro" id="IPR000210">
    <property type="entry name" value="BTB/POZ_dom"/>
</dbReference>
<organism evidence="2 3">
    <name type="scientific">Romanomermis culicivorax</name>
    <name type="common">Nematode worm</name>
    <dbReference type="NCBI Taxonomy" id="13658"/>
    <lineage>
        <taxon>Eukaryota</taxon>
        <taxon>Metazoa</taxon>
        <taxon>Ecdysozoa</taxon>
        <taxon>Nematoda</taxon>
        <taxon>Enoplea</taxon>
        <taxon>Dorylaimia</taxon>
        <taxon>Mermithida</taxon>
        <taxon>Mermithoidea</taxon>
        <taxon>Mermithidae</taxon>
        <taxon>Romanomermis</taxon>
    </lineage>
</organism>
<evidence type="ECO:0000313" key="2">
    <source>
        <dbReference type="Proteomes" id="UP000887565"/>
    </source>
</evidence>
<dbReference type="PANTHER" id="PTHR14499">
    <property type="entry name" value="POTASSIUM CHANNEL TETRAMERIZATION DOMAIN-CONTAINING"/>
    <property type="match status" value="1"/>
</dbReference>
<dbReference type="GO" id="GO:0051260">
    <property type="term" value="P:protein homooligomerization"/>
    <property type="evidence" value="ECO:0007669"/>
    <property type="project" value="InterPro"/>
</dbReference>
<dbReference type="WBParaSite" id="nRc.2.0.1.t13882-RA">
    <property type="protein sequence ID" value="nRc.2.0.1.t13882-RA"/>
    <property type="gene ID" value="nRc.2.0.1.g13882"/>
</dbReference>
<protein>
    <submittedName>
        <fullName evidence="3">BTB domain-containing protein</fullName>
    </submittedName>
</protein>
<dbReference type="Proteomes" id="UP000887565">
    <property type="component" value="Unplaced"/>
</dbReference>
<dbReference type="SMART" id="SM00225">
    <property type="entry name" value="BTB"/>
    <property type="match status" value="1"/>
</dbReference>
<evidence type="ECO:0000259" key="1">
    <source>
        <dbReference type="SMART" id="SM00225"/>
    </source>
</evidence>